<dbReference type="OrthoDB" id="5401984at2759"/>
<name>A0A8H3W201_9PEZI</name>
<organism evidence="1 2">
    <name type="scientific">Colletotrichum asianum</name>
    <dbReference type="NCBI Taxonomy" id="702518"/>
    <lineage>
        <taxon>Eukaryota</taxon>
        <taxon>Fungi</taxon>
        <taxon>Dikarya</taxon>
        <taxon>Ascomycota</taxon>
        <taxon>Pezizomycotina</taxon>
        <taxon>Sordariomycetes</taxon>
        <taxon>Hypocreomycetidae</taxon>
        <taxon>Glomerellales</taxon>
        <taxon>Glomerellaceae</taxon>
        <taxon>Colletotrichum</taxon>
        <taxon>Colletotrichum gloeosporioides species complex</taxon>
    </lineage>
</organism>
<protein>
    <submittedName>
        <fullName evidence="1">Uncharacterized protein</fullName>
    </submittedName>
</protein>
<evidence type="ECO:0000313" key="1">
    <source>
        <dbReference type="EMBL" id="KAF0318020.1"/>
    </source>
</evidence>
<gene>
    <name evidence="1" type="ORF">GQ607_014717</name>
</gene>
<comment type="caution">
    <text evidence="1">The sequence shown here is derived from an EMBL/GenBank/DDBJ whole genome shotgun (WGS) entry which is preliminary data.</text>
</comment>
<proteinExistence type="predicted"/>
<evidence type="ECO:0000313" key="2">
    <source>
        <dbReference type="Proteomes" id="UP000434172"/>
    </source>
</evidence>
<keyword evidence="2" id="KW-1185">Reference proteome</keyword>
<reference evidence="1 2" key="1">
    <citation type="submission" date="2019-12" db="EMBL/GenBank/DDBJ databases">
        <title>A genome sequence resource for the geographically widespread anthracnose pathogen Colletotrichum asianum.</title>
        <authorList>
            <person name="Meng Y."/>
        </authorList>
    </citation>
    <scope>NUCLEOTIDE SEQUENCE [LARGE SCALE GENOMIC DNA]</scope>
    <source>
        <strain evidence="1 2">ICMP 18580</strain>
    </source>
</reference>
<accession>A0A8H3W201</accession>
<sequence length="40" mass="4759">MKLNKISIRDTFIPLGANEFLEDFANYEIISFLDLFSRYN</sequence>
<dbReference type="EMBL" id="WOWK01000117">
    <property type="protein sequence ID" value="KAF0318020.1"/>
    <property type="molecule type" value="Genomic_DNA"/>
</dbReference>
<dbReference type="AlphaFoldDB" id="A0A8H3W201"/>
<dbReference type="Proteomes" id="UP000434172">
    <property type="component" value="Unassembled WGS sequence"/>
</dbReference>